<evidence type="ECO:0000313" key="10">
    <source>
        <dbReference type="Proteomes" id="UP000658382"/>
    </source>
</evidence>
<accession>A0A917PLJ8</accession>
<dbReference type="PANTHER" id="PTHR33507:SF3">
    <property type="entry name" value="INNER MEMBRANE PROTEIN YBBJ"/>
    <property type="match status" value="1"/>
</dbReference>
<dbReference type="CDD" id="cd07021">
    <property type="entry name" value="Clp_protease_NfeD_like"/>
    <property type="match status" value="1"/>
</dbReference>
<evidence type="ECO:0000259" key="6">
    <source>
        <dbReference type="Pfam" id="PF01957"/>
    </source>
</evidence>
<protein>
    <recommendedName>
        <fullName evidence="11">Nodulation protein NfeD</fullName>
    </recommendedName>
</protein>
<keyword evidence="10" id="KW-1185">Reference proteome</keyword>
<dbReference type="SUPFAM" id="SSF52096">
    <property type="entry name" value="ClpP/crotonase"/>
    <property type="match status" value="1"/>
</dbReference>
<dbReference type="Proteomes" id="UP000658382">
    <property type="component" value="Unassembled WGS sequence"/>
</dbReference>
<feature type="transmembrane region" description="Helical" evidence="5">
    <location>
        <begin position="336"/>
        <end position="355"/>
    </location>
</feature>
<dbReference type="RefSeq" id="WP_188631225.1">
    <property type="nucleotide sequence ID" value="NZ_BMNQ01000002.1"/>
</dbReference>
<keyword evidence="2 5" id="KW-0812">Transmembrane</keyword>
<comment type="subcellular location">
    <subcellularLocation>
        <location evidence="1">Membrane</location>
        <topology evidence="1">Multi-pass membrane protein</topology>
    </subcellularLocation>
</comment>
<name>A0A917PLJ8_9BACI</name>
<dbReference type="PANTHER" id="PTHR33507">
    <property type="entry name" value="INNER MEMBRANE PROTEIN YBBJ"/>
    <property type="match status" value="1"/>
</dbReference>
<evidence type="ECO:0000313" key="9">
    <source>
        <dbReference type="EMBL" id="GGJ83392.1"/>
    </source>
</evidence>
<evidence type="ECO:0008006" key="11">
    <source>
        <dbReference type="Google" id="ProtNLM"/>
    </source>
</evidence>
<keyword evidence="3 5" id="KW-1133">Transmembrane helix</keyword>
<evidence type="ECO:0000259" key="7">
    <source>
        <dbReference type="Pfam" id="PF24961"/>
    </source>
</evidence>
<dbReference type="InterPro" id="IPR029045">
    <property type="entry name" value="ClpP/crotonase-like_dom_sf"/>
</dbReference>
<dbReference type="GO" id="GO:0005886">
    <property type="term" value="C:plasma membrane"/>
    <property type="evidence" value="ECO:0007669"/>
    <property type="project" value="TreeGrafter"/>
</dbReference>
<dbReference type="InterPro" id="IPR012340">
    <property type="entry name" value="NA-bd_OB-fold"/>
</dbReference>
<evidence type="ECO:0000256" key="5">
    <source>
        <dbReference type="SAM" id="Phobius"/>
    </source>
</evidence>
<dbReference type="Pfam" id="PF24961">
    <property type="entry name" value="NfeD_membrane"/>
    <property type="match status" value="1"/>
</dbReference>
<feature type="transmembrane region" description="Helical" evidence="5">
    <location>
        <begin position="264"/>
        <end position="281"/>
    </location>
</feature>
<dbReference type="EMBL" id="BMNQ01000002">
    <property type="protein sequence ID" value="GGJ83392.1"/>
    <property type="molecule type" value="Genomic_DNA"/>
</dbReference>
<sequence>MYDGRRRALRVFALLLIVICFVPSLFSASHAEGSGGETVYVIPIENEVEKGLEAFLKRATEEAEQEGADHIIFEIDTPGGAVAAAEQIGELIQNLEIKTTSFIVNKALSAGSYIALNTDNIYMKPHATMGASGVINQDGTAADKKAQSAWISAMKSSAESKGRNPLYAAAMADPSIDLPEYDAEEGKYLTLGSGPAEEVGYSNGTVKNRTELLKALDLSNATVVEQEMTISERIARFITNPVVVPILLSIASLGLVVEVFSPGFGIPGIMGVLALILFFYGHMVAGLAGMEALVLLILGVVLVVAELFLPGGIAGLIGIGAIITSLIMSGQDIGHMAMSISIAFIVTIIASIILFKTMGGSKGFFQRMILTDQTSTELGYVSSENRLELIGLKGKTVTPLRPSGTALFGDERLDVVTEGGFIEKDQPVKVVKVEGVRVVVREMNT</sequence>
<dbReference type="InterPro" id="IPR002810">
    <property type="entry name" value="NfeD-like_C"/>
</dbReference>
<feature type="transmembrane region" description="Helical" evidence="5">
    <location>
        <begin position="312"/>
        <end position="330"/>
    </location>
</feature>
<organism evidence="9 10">
    <name type="scientific">Lentibacillus kapialis</name>
    <dbReference type="NCBI Taxonomy" id="340214"/>
    <lineage>
        <taxon>Bacteria</taxon>
        <taxon>Bacillati</taxon>
        <taxon>Bacillota</taxon>
        <taxon>Bacilli</taxon>
        <taxon>Bacillales</taxon>
        <taxon>Bacillaceae</taxon>
        <taxon>Lentibacillus</taxon>
    </lineage>
</organism>
<dbReference type="InterPro" id="IPR052165">
    <property type="entry name" value="Membrane_assoc_protease"/>
</dbReference>
<evidence type="ECO:0000256" key="3">
    <source>
        <dbReference type="ARBA" id="ARBA00022989"/>
    </source>
</evidence>
<feature type="domain" description="NfeD-like C-terminal" evidence="6">
    <location>
        <begin position="388"/>
        <end position="441"/>
    </location>
</feature>
<keyword evidence="4 5" id="KW-0472">Membrane</keyword>
<evidence type="ECO:0000256" key="2">
    <source>
        <dbReference type="ARBA" id="ARBA00022692"/>
    </source>
</evidence>
<feature type="domain" description="NfeD1b N-terminal" evidence="8">
    <location>
        <begin position="38"/>
        <end position="225"/>
    </location>
</feature>
<dbReference type="InterPro" id="IPR056739">
    <property type="entry name" value="NfeD_membrane"/>
</dbReference>
<dbReference type="Pfam" id="PF01957">
    <property type="entry name" value="NfeD"/>
    <property type="match status" value="1"/>
</dbReference>
<reference evidence="9" key="2">
    <citation type="submission" date="2020-09" db="EMBL/GenBank/DDBJ databases">
        <authorList>
            <person name="Sun Q."/>
            <person name="Ohkuma M."/>
        </authorList>
    </citation>
    <scope>NUCLEOTIDE SEQUENCE</scope>
    <source>
        <strain evidence="9">JCM 12580</strain>
    </source>
</reference>
<reference evidence="9" key="1">
    <citation type="journal article" date="2014" name="Int. J. Syst. Evol. Microbiol.">
        <title>Complete genome sequence of Corynebacterium casei LMG S-19264T (=DSM 44701T), isolated from a smear-ripened cheese.</title>
        <authorList>
            <consortium name="US DOE Joint Genome Institute (JGI-PGF)"/>
            <person name="Walter F."/>
            <person name="Albersmeier A."/>
            <person name="Kalinowski J."/>
            <person name="Ruckert C."/>
        </authorList>
    </citation>
    <scope>NUCLEOTIDE SEQUENCE</scope>
    <source>
        <strain evidence="9">JCM 12580</strain>
    </source>
</reference>
<feature type="transmembrane region" description="Helical" evidence="5">
    <location>
        <begin position="237"/>
        <end position="257"/>
    </location>
</feature>
<dbReference type="Pfam" id="PF25145">
    <property type="entry name" value="NfeD1b_N"/>
    <property type="match status" value="1"/>
</dbReference>
<dbReference type="AlphaFoldDB" id="A0A917PLJ8"/>
<dbReference type="InterPro" id="IPR056738">
    <property type="entry name" value="NfeD1b_N"/>
</dbReference>
<gene>
    <name evidence="9" type="primary">yqeZ</name>
    <name evidence="9" type="ORF">GCM10007063_02370</name>
</gene>
<evidence type="ECO:0000256" key="4">
    <source>
        <dbReference type="ARBA" id="ARBA00023136"/>
    </source>
</evidence>
<comment type="caution">
    <text evidence="9">The sequence shown here is derived from an EMBL/GenBank/DDBJ whole genome shotgun (WGS) entry which is preliminary data.</text>
</comment>
<proteinExistence type="predicted"/>
<evidence type="ECO:0000259" key="8">
    <source>
        <dbReference type="Pfam" id="PF25145"/>
    </source>
</evidence>
<evidence type="ECO:0000256" key="1">
    <source>
        <dbReference type="ARBA" id="ARBA00004141"/>
    </source>
</evidence>
<dbReference type="Gene3D" id="3.90.226.10">
    <property type="entry name" value="2-enoyl-CoA Hydratase, Chain A, domain 1"/>
    <property type="match status" value="1"/>
</dbReference>
<feature type="domain" description="NfeD integral membrane" evidence="7">
    <location>
        <begin position="243"/>
        <end position="356"/>
    </location>
</feature>
<dbReference type="Gene3D" id="2.40.50.140">
    <property type="entry name" value="Nucleic acid-binding proteins"/>
    <property type="match status" value="1"/>
</dbReference>